<evidence type="ECO:0000313" key="2">
    <source>
        <dbReference type="EMBL" id="PWK34971.1"/>
    </source>
</evidence>
<evidence type="ECO:0000256" key="1">
    <source>
        <dbReference type="ARBA" id="ARBA00022801"/>
    </source>
</evidence>
<gene>
    <name evidence="2" type="ORF">C7419_102244</name>
</gene>
<keyword evidence="1" id="KW-0378">Hydrolase</keyword>
<accession>A0A316ERX5</accession>
<dbReference type="EMBL" id="QGGT01000002">
    <property type="protein sequence ID" value="PWK34971.1"/>
    <property type="molecule type" value="Genomic_DNA"/>
</dbReference>
<dbReference type="SUPFAM" id="SSF52266">
    <property type="entry name" value="SGNH hydrolase"/>
    <property type="match status" value="1"/>
</dbReference>
<dbReference type="Pfam" id="PF00657">
    <property type="entry name" value="Lipase_GDSL"/>
    <property type="match status" value="1"/>
</dbReference>
<comment type="caution">
    <text evidence="2">The sequence shown here is derived from an EMBL/GenBank/DDBJ whole genome shotgun (WGS) entry which is preliminary data.</text>
</comment>
<keyword evidence="3" id="KW-1185">Reference proteome</keyword>
<name>A0A316ERX5_9BURK</name>
<dbReference type="InterPro" id="IPR051058">
    <property type="entry name" value="GDSL_Est/Lipase"/>
</dbReference>
<dbReference type="GO" id="GO:0016788">
    <property type="term" value="F:hydrolase activity, acting on ester bonds"/>
    <property type="evidence" value="ECO:0007669"/>
    <property type="project" value="InterPro"/>
</dbReference>
<dbReference type="AlphaFoldDB" id="A0A316ERX5"/>
<sequence>MHPAIVRYARKAHNDANAMTTQRLRRRFFRNLAALALTGLLAACVSDGDDDGSLPPADTPGGVRLQIVSFGDSLSDVGTYAPFANTLGGGRFTTNPGQVWTQRVATYYGDTLVAAQTGGYSVPVVNNPNGYGYAQGGALVSGTQGNNWAPNGTAALTVPVATQFQNYLSAHGNFRNDQLVLIQGGPNDVIQAANSVAANPTDLTAPAAATTAVQSAGVALARVAQNAIRNGARHVVVVNSPNLAETPLTILSVSPTVTGALFNSLVQAFNTALATQLTNDGTMRQVVYIDAAAWFHDTLASYQSQGFTVSNTATACNLAAMALRPPPAFQSNPLGYATSLFCSPANFTVAGADQTYMFADLVHPTTHLHALFAQNVQRAIAASGLGR</sequence>
<dbReference type="InterPro" id="IPR036514">
    <property type="entry name" value="SGNH_hydro_sf"/>
</dbReference>
<proteinExistence type="predicted"/>
<dbReference type="PANTHER" id="PTHR45648:SF22">
    <property type="entry name" value="GDSL LIPASE_ACYLHYDROLASE FAMILY PROTEIN (AFU_ORTHOLOGUE AFUA_4G14700)"/>
    <property type="match status" value="1"/>
</dbReference>
<dbReference type="Proteomes" id="UP000245754">
    <property type="component" value="Unassembled WGS sequence"/>
</dbReference>
<evidence type="ECO:0000313" key="3">
    <source>
        <dbReference type="Proteomes" id="UP000245754"/>
    </source>
</evidence>
<dbReference type="InterPro" id="IPR001087">
    <property type="entry name" value="GDSL"/>
</dbReference>
<dbReference type="Gene3D" id="3.40.50.1110">
    <property type="entry name" value="SGNH hydrolase"/>
    <property type="match status" value="1"/>
</dbReference>
<organism evidence="2 3">
    <name type="scientific">Cupriavidus plantarum</name>
    <dbReference type="NCBI Taxonomy" id="942865"/>
    <lineage>
        <taxon>Bacteria</taxon>
        <taxon>Pseudomonadati</taxon>
        <taxon>Pseudomonadota</taxon>
        <taxon>Betaproteobacteria</taxon>
        <taxon>Burkholderiales</taxon>
        <taxon>Burkholderiaceae</taxon>
        <taxon>Cupriavidus</taxon>
    </lineage>
</organism>
<dbReference type="PANTHER" id="PTHR45648">
    <property type="entry name" value="GDSL LIPASE/ACYLHYDROLASE FAMILY PROTEIN (AFU_ORTHOLOGUE AFUA_4G14700)"/>
    <property type="match status" value="1"/>
</dbReference>
<reference evidence="2 3" key="1">
    <citation type="submission" date="2018-05" db="EMBL/GenBank/DDBJ databases">
        <title>Genomic Encyclopedia of Type Strains, Phase IV (KMG-V): Genome sequencing to study the core and pangenomes of soil and plant-associated prokaryotes.</title>
        <authorList>
            <person name="Whitman W."/>
        </authorList>
    </citation>
    <scope>NUCLEOTIDE SEQUENCE [LARGE SCALE GENOMIC DNA]</scope>
    <source>
        <strain evidence="2 3">SLV-132</strain>
    </source>
</reference>
<protein>
    <submittedName>
        <fullName evidence="2">Phospholipase/lecithinase/hemolysin</fullName>
    </submittedName>
</protein>